<dbReference type="AlphaFoldDB" id="A0A397S4P8"/>
<evidence type="ECO:0000313" key="3">
    <source>
        <dbReference type="Proteomes" id="UP000265703"/>
    </source>
</evidence>
<dbReference type="Pfam" id="PF00583">
    <property type="entry name" value="Acetyltransf_1"/>
    <property type="match status" value="1"/>
</dbReference>
<dbReference type="GO" id="GO:0016747">
    <property type="term" value="F:acyltransferase activity, transferring groups other than amino-acyl groups"/>
    <property type="evidence" value="ECO:0007669"/>
    <property type="project" value="InterPro"/>
</dbReference>
<dbReference type="EMBL" id="QKYT01000963">
    <property type="protein sequence ID" value="RIA80462.1"/>
    <property type="molecule type" value="Genomic_DNA"/>
</dbReference>
<dbReference type="Gene3D" id="3.40.630.30">
    <property type="match status" value="1"/>
</dbReference>
<evidence type="ECO:0000313" key="2">
    <source>
        <dbReference type="EMBL" id="RIA80462.1"/>
    </source>
</evidence>
<protein>
    <submittedName>
        <fullName evidence="2">Acyl-CoA N-acyltransferase</fullName>
    </submittedName>
</protein>
<reference evidence="2 3" key="1">
    <citation type="submission" date="2018-06" db="EMBL/GenBank/DDBJ databases">
        <title>Comparative genomics reveals the genomic features of Rhizophagus irregularis, R. cerebriforme, R. diaphanum and Gigaspora rosea, and their symbiotic lifestyle signature.</title>
        <authorList>
            <person name="Morin E."/>
            <person name="San Clemente H."/>
            <person name="Chen E.C.H."/>
            <person name="De La Providencia I."/>
            <person name="Hainaut M."/>
            <person name="Kuo A."/>
            <person name="Kohler A."/>
            <person name="Murat C."/>
            <person name="Tang N."/>
            <person name="Roy S."/>
            <person name="Loubradou J."/>
            <person name="Henrissat B."/>
            <person name="Grigoriev I.V."/>
            <person name="Corradi N."/>
            <person name="Roux C."/>
            <person name="Martin F.M."/>
        </authorList>
    </citation>
    <scope>NUCLEOTIDE SEQUENCE [LARGE SCALE GENOMIC DNA]</scope>
    <source>
        <strain evidence="2 3">DAOM 227022</strain>
    </source>
</reference>
<feature type="domain" description="N-acetyltransferase" evidence="1">
    <location>
        <begin position="36"/>
        <end position="180"/>
    </location>
</feature>
<keyword evidence="3" id="KW-1185">Reference proteome</keyword>
<name>A0A397S4P8_9GLOM</name>
<organism evidence="2 3">
    <name type="scientific">Glomus cerebriforme</name>
    <dbReference type="NCBI Taxonomy" id="658196"/>
    <lineage>
        <taxon>Eukaryota</taxon>
        <taxon>Fungi</taxon>
        <taxon>Fungi incertae sedis</taxon>
        <taxon>Mucoromycota</taxon>
        <taxon>Glomeromycotina</taxon>
        <taxon>Glomeromycetes</taxon>
        <taxon>Glomerales</taxon>
        <taxon>Glomeraceae</taxon>
        <taxon>Glomus</taxon>
    </lineage>
</organism>
<dbReference type="InterPro" id="IPR016181">
    <property type="entry name" value="Acyl_CoA_acyltransferase"/>
</dbReference>
<accession>A0A397S4P8</accession>
<dbReference type="CDD" id="cd04301">
    <property type="entry name" value="NAT_SF"/>
    <property type="match status" value="1"/>
</dbReference>
<sequence>MAVQDETINKIINNPNDNYVTKRILTTDPALEMWRPTLSDMFIQSFSLAYRDVQLNLPPEQTLSTYLEHSFNTAWSLVKSGKLQLFIEVARDSSELVAGFMCIQPKDSICYIEQFVVHPDFQRMKIGSNLLKAVKERYNLIWLHTRHINEVAISFYAQHGFIRSDDDDNGSVYPIEFPLRSPDTYLRMKKIISH</sequence>
<dbReference type="InterPro" id="IPR000182">
    <property type="entry name" value="GNAT_dom"/>
</dbReference>
<keyword evidence="2" id="KW-0808">Transferase</keyword>
<gene>
    <name evidence="2" type="ORF">C1645_792512</name>
</gene>
<comment type="caution">
    <text evidence="2">The sequence shown here is derived from an EMBL/GenBank/DDBJ whole genome shotgun (WGS) entry which is preliminary data.</text>
</comment>
<dbReference type="Proteomes" id="UP000265703">
    <property type="component" value="Unassembled WGS sequence"/>
</dbReference>
<dbReference type="OrthoDB" id="2306799at2759"/>
<dbReference type="PROSITE" id="PS51186">
    <property type="entry name" value="GNAT"/>
    <property type="match status" value="1"/>
</dbReference>
<evidence type="ECO:0000259" key="1">
    <source>
        <dbReference type="PROSITE" id="PS51186"/>
    </source>
</evidence>
<keyword evidence="2" id="KW-0012">Acyltransferase</keyword>
<dbReference type="SUPFAM" id="SSF55729">
    <property type="entry name" value="Acyl-CoA N-acyltransferases (Nat)"/>
    <property type="match status" value="1"/>
</dbReference>
<proteinExistence type="predicted"/>